<proteinExistence type="predicted"/>
<gene>
    <name evidence="2" type="ORF">E6O51_17350</name>
</gene>
<keyword evidence="1" id="KW-0812">Transmembrane</keyword>
<comment type="caution">
    <text evidence="2">The sequence shown here is derived from an EMBL/GenBank/DDBJ whole genome shotgun (WGS) entry which is preliminary data.</text>
</comment>
<keyword evidence="1" id="KW-1133">Transmembrane helix</keyword>
<sequence>MQVDSSSDVKPPSISMAEIFLIVSYFLAIWLVPTNWLDTAFGEVAFDVASKINPYLSEYSIAFSANPRYFIHCHVLATWIFPPLLPYLIVKRNGGRSRYADYWRQRNENFGGWLPHLMIAVPLYGLAYFGMLWMVEYPLTRGEWAVWVGGVAPSALMLTGAIGIGVMHAYMVVFSAFSRRGVQR</sequence>
<protein>
    <submittedName>
        <fullName evidence="2">Uncharacterized protein</fullName>
    </submittedName>
</protein>
<reference evidence="2 3" key="1">
    <citation type="submission" date="2019-04" db="EMBL/GenBank/DDBJ databases">
        <title>Azoarcus rhizosphaerae sp. nov. isolated from rhizosphere of Ficus religiosa.</title>
        <authorList>
            <person name="Lin S.-Y."/>
            <person name="Hameed A."/>
            <person name="Hsu Y.-H."/>
            <person name="Young C.-C."/>
        </authorList>
    </citation>
    <scope>NUCLEOTIDE SEQUENCE [LARGE SCALE GENOMIC DNA]</scope>
    <source>
        <strain evidence="2 3">CC-YHH848</strain>
    </source>
</reference>
<keyword evidence="3" id="KW-1185">Reference proteome</keyword>
<dbReference type="Proteomes" id="UP000307956">
    <property type="component" value="Unassembled WGS sequence"/>
</dbReference>
<evidence type="ECO:0000256" key="1">
    <source>
        <dbReference type="SAM" id="Phobius"/>
    </source>
</evidence>
<feature type="transmembrane region" description="Helical" evidence="1">
    <location>
        <begin position="69"/>
        <end position="90"/>
    </location>
</feature>
<keyword evidence="1" id="KW-0472">Membrane</keyword>
<feature type="transmembrane region" description="Helical" evidence="1">
    <location>
        <begin position="155"/>
        <end position="177"/>
    </location>
</feature>
<evidence type="ECO:0000313" key="3">
    <source>
        <dbReference type="Proteomes" id="UP000307956"/>
    </source>
</evidence>
<dbReference type="EMBL" id="SSOD01000016">
    <property type="protein sequence ID" value="THF58107.1"/>
    <property type="molecule type" value="Genomic_DNA"/>
</dbReference>
<feature type="transmembrane region" description="Helical" evidence="1">
    <location>
        <begin position="110"/>
        <end position="135"/>
    </location>
</feature>
<organism evidence="2 3">
    <name type="scientific">Pseudothauera rhizosphaerae</name>
    <dbReference type="NCBI Taxonomy" id="2565932"/>
    <lineage>
        <taxon>Bacteria</taxon>
        <taxon>Pseudomonadati</taxon>
        <taxon>Pseudomonadota</taxon>
        <taxon>Betaproteobacteria</taxon>
        <taxon>Rhodocyclales</taxon>
        <taxon>Zoogloeaceae</taxon>
        <taxon>Pseudothauera</taxon>
    </lineage>
</organism>
<feature type="transmembrane region" description="Helical" evidence="1">
    <location>
        <begin position="12"/>
        <end position="32"/>
    </location>
</feature>
<name>A0A4S4AGU0_9RHOO</name>
<dbReference type="AlphaFoldDB" id="A0A4S4AGU0"/>
<evidence type="ECO:0000313" key="2">
    <source>
        <dbReference type="EMBL" id="THF58107.1"/>
    </source>
</evidence>
<accession>A0A4S4AGU0</accession>
<dbReference type="RefSeq" id="WP_136386274.1">
    <property type="nucleotide sequence ID" value="NZ_SSOD01000016.1"/>
</dbReference>
<dbReference type="OrthoDB" id="9184223at2"/>